<dbReference type="PANTHER" id="PTHR14237">
    <property type="entry name" value="MOLYBDOPTERIN COFACTOR SULFURASE MOSC"/>
    <property type="match status" value="1"/>
</dbReference>
<dbReference type="PANTHER" id="PTHR14237:SF19">
    <property type="entry name" value="MITOCHONDRIAL AMIDOXIME REDUCING COMPONENT 1"/>
    <property type="match status" value="1"/>
</dbReference>
<dbReference type="RefSeq" id="WP_311033945.1">
    <property type="nucleotide sequence ID" value="NZ_CP117522.1"/>
</dbReference>
<evidence type="ECO:0000313" key="2">
    <source>
        <dbReference type="EMBL" id="WNE94485.1"/>
    </source>
</evidence>
<dbReference type="PROSITE" id="PS51340">
    <property type="entry name" value="MOSC"/>
    <property type="match status" value="1"/>
</dbReference>
<reference evidence="2 3" key="1">
    <citation type="submission" date="2023-02" db="EMBL/GenBank/DDBJ databases">
        <title>Streptomyces sp. SCA4-21 with antifungal activity against Fusarium oxysporum f. sp. cubense, Streptomyces sp. SCA2-17 with antifungal activity against Fusarium oxysporum f. sp. cubense.</title>
        <authorList>
            <person name="Qi D."/>
        </authorList>
    </citation>
    <scope>NUCLEOTIDE SEQUENCE [LARGE SCALE GENOMIC DNA]</scope>
    <source>
        <strain evidence="2 3">SCA4-21</strain>
    </source>
</reference>
<organism evidence="2 3">
    <name type="scientific">Streptomyces luomodiensis</name>
    <dbReference type="NCBI Taxonomy" id="3026192"/>
    <lineage>
        <taxon>Bacteria</taxon>
        <taxon>Bacillati</taxon>
        <taxon>Actinomycetota</taxon>
        <taxon>Actinomycetes</taxon>
        <taxon>Kitasatosporales</taxon>
        <taxon>Streptomycetaceae</taxon>
        <taxon>Streptomyces</taxon>
    </lineage>
</organism>
<gene>
    <name evidence="2" type="ORF">PS467_03640</name>
</gene>
<protein>
    <submittedName>
        <fullName evidence="2">MOSC N-terminal beta barrel domain-containing protein</fullName>
    </submittedName>
</protein>
<accession>A0ABY9URF2</accession>
<keyword evidence="3" id="KW-1185">Reference proteome</keyword>
<dbReference type="EMBL" id="CP117522">
    <property type="protein sequence ID" value="WNE94485.1"/>
    <property type="molecule type" value="Genomic_DNA"/>
</dbReference>
<dbReference type="InterPro" id="IPR005302">
    <property type="entry name" value="MoCF_Sase_C"/>
</dbReference>
<dbReference type="SUPFAM" id="SSF141673">
    <property type="entry name" value="MOSC N-terminal domain-like"/>
    <property type="match status" value="1"/>
</dbReference>
<evidence type="ECO:0000259" key="1">
    <source>
        <dbReference type="PROSITE" id="PS51340"/>
    </source>
</evidence>
<dbReference type="SUPFAM" id="SSF50800">
    <property type="entry name" value="PK beta-barrel domain-like"/>
    <property type="match status" value="1"/>
</dbReference>
<feature type="domain" description="MOSC" evidence="1">
    <location>
        <begin position="119"/>
        <end position="269"/>
    </location>
</feature>
<dbReference type="Proteomes" id="UP001305606">
    <property type="component" value="Chromosome"/>
</dbReference>
<dbReference type="InterPro" id="IPR005303">
    <property type="entry name" value="MOCOS_middle"/>
</dbReference>
<dbReference type="InterPro" id="IPR011037">
    <property type="entry name" value="Pyrv_Knase-like_insert_dom_sf"/>
</dbReference>
<name>A0ABY9URF2_9ACTN</name>
<proteinExistence type="predicted"/>
<evidence type="ECO:0000313" key="3">
    <source>
        <dbReference type="Proteomes" id="UP001305606"/>
    </source>
</evidence>
<dbReference type="Pfam" id="PF03473">
    <property type="entry name" value="MOSC"/>
    <property type="match status" value="1"/>
</dbReference>
<dbReference type="Pfam" id="PF03476">
    <property type="entry name" value="MOSC_N"/>
    <property type="match status" value="1"/>
</dbReference>
<sequence>MATVVELTCYPIKGCAGVPVTEVLLTEAGLPHDRAFMVVDEDGVCRTQRTDPRLAVIRPVVGPDGDRLTLSAPGEGELVLDIDTTSARREVKVFHTPYLGIDQGEEAAAWFSRVLGAPSRLVRVPPEHDRVTEGWIPGTCGYADSGAVHLVSRASLDGLNRRITGAGGAAVPMSRFRPSIVIDGWDEPHREDRVRKVAVGGAELGFAKLTDRCAVTLVDQDTGAKAGPEPLRTLAGYRRGDDGGSPFFGCQFSVTRTGKLAVGDDVAVLEWDGPPPGE</sequence>